<dbReference type="GO" id="GO:0019752">
    <property type="term" value="P:carboxylic acid metabolic process"/>
    <property type="evidence" value="ECO:0007669"/>
    <property type="project" value="InterPro"/>
</dbReference>
<keyword evidence="3 5" id="KW-0456">Lyase</keyword>
<evidence type="ECO:0000256" key="3">
    <source>
        <dbReference type="ARBA" id="ARBA00023239"/>
    </source>
</evidence>
<feature type="non-terminal residue" evidence="6">
    <location>
        <position position="550"/>
    </location>
</feature>
<keyword evidence="7" id="KW-1185">Reference proteome</keyword>
<dbReference type="SUPFAM" id="SSF53383">
    <property type="entry name" value="PLP-dependent transferases"/>
    <property type="match status" value="1"/>
</dbReference>
<sequence length="550" mass="61859">MWSAEYSPSVMMSNNKAFPVYNSQHNAVGAWFLGPRAENFDYMKRFLHDVINEQKKAREEYYPTDEASDSRLSFLIDVNFITSTMQSSSAFQENMRNLDKWLKVLNEMLAKYSVPFWSPRYNARMIMDTSLPGNLAYIATMLYNPNNVSSMLSPWTTLVEIEVGKQLCAMLGFNTDPKNKEKPVAWGHITSGGSVANLESVWYVFQMLMNYAVYPLMQIYLRNAIGKTAPLSYIADTFNVELCTGQEKLFKDLSAWELLNLKPSTVLSIPQRLFDEYGISAEYLHSVTHAYSIHTVGKDTLEKQFDIVNPTQYLIGTTKHYSWPKAAGETITGIGSNNVIDVPVDNAARMDISELDRLLAERLKNQQAVYAVVVIMGSTEQGAVDPLDKVVELRKEYERRGLTFVIHADAAWGGYFASMLCLPLPVGDKDANPDPDNEFVPTLALQPYTETQIRHYGFCDSITIDPHKSGYIPYPAGGLCYRDERMRYLVTWKSPLVYTSDEEENIGVYGIEGSKPGAAPAAIWLSHSVIGLHKYGYGGLLGEATFTCTK</sequence>
<dbReference type="AlphaFoldDB" id="A0A433QVC2"/>
<comment type="caution">
    <text evidence="6">The sequence shown here is derived from an EMBL/GenBank/DDBJ whole genome shotgun (WGS) entry which is preliminary data.</text>
</comment>
<dbReference type="Proteomes" id="UP000274822">
    <property type="component" value="Unassembled WGS sequence"/>
</dbReference>
<dbReference type="Gene3D" id="3.40.640.10">
    <property type="entry name" value="Type I PLP-dependent aspartate aminotransferase-like (Major domain)"/>
    <property type="match status" value="2"/>
</dbReference>
<dbReference type="InterPro" id="IPR050477">
    <property type="entry name" value="GrpII_AminoAcid_Decarb"/>
</dbReference>
<feature type="modified residue" description="N6-(pyridoxal phosphate)lysine" evidence="4">
    <location>
        <position position="468"/>
    </location>
</feature>
<keyword evidence="6" id="KW-0808">Transferase</keyword>
<accession>A0A433QVC2</accession>
<dbReference type="GO" id="GO:0016830">
    <property type="term" value="F:carbon-carbon lyase activity"/>
    <property type="evidence" value="ECO:0007669"/>
    <property type="project" value="InterPro"/>
</dbReference>
<evidence type="ECO:0000313" key="7">
    <source>
        <dbReference type="Proteomes" id="UP000274822"/>
    </source>
</evidence>
<comment type="similarity">
    <text evidence="5">Belongs to the group II decarboxylase family.</text>
</comment>
<reference evidence="6 7" key="1">
    <citation type="journal article" date="2018" name="New Phytol.">
        <title>Phylogenomics of Endogonaceae and evolution of mycorrhizas within Mucoromycota.</title>
        <authorList>
            <person name="Chang Y."/>
            <person name="Desiro A."/>
            <person name="Na H."/>
            <person name="Sandor L."/>
            <person name="Lipzen A."/>
            <person name="Clum A."/>
            <person name="Barry K."/>
            <person name="Grigoriev I.V."/>
            <person name="Martin F.M."/>
            <person name="Stajich J.E."/>
            <person name="Smith M.E."/>
            <person name="Bonito G."/>
            <person name="Spatafora J.W."/>
        </authorList>
    </citation>
    <scope>NUCLEOTIDE SEQUENCE [LARGE SCALE GENOMIC DNA]</scope>
    <source>
        <strain evidence="6 7">AD002</strain>
    </source>
</reference>
<gene>
    <name evidence="6" type="ORF">BC938DRAFT_484306</name>
</gene>
<keyword evidence="2 4" id="KW-0663">Pyridoxal phosphate</keyword>
<dbReference type="PANTHER" id="PTHR42735">
    <property type="match status" value="1"/>
</dbReference>
<dbReference type="GO" id="GO:0016740">
    <property type="term" value="F:transferase activity"/>
    <property type="evidence" value="ECO:0007669"/>
    <property type="project" value="UniProtKB-KW"/>
</dbReference>
<proteinExistence type="inferred from homology"/>
<protein>
    <submittedName>
        <fullName evidence="6">Pyridoxal phosphate-dependent transferase</fullName>
    </submittedName>
</protein>
<dbReference type="GO" id="GO:0030170">
    <property type="term" value="F:pyridoxal phosphate binding"/>
    <property type="evidence" value="ECO:0007669"/>
    <property type="project" value="InterPro"/>
</dbReference>
<evidence type="ECO:0000256" key="4">
    <source>
        <dbReference type="PIRSR" id="PIRSR602129-50"/>
    </source>
</evidence>
<dbReference type="EMBL" id="RBNJ01000997">
    <property type="protein sequence ID" value="RUS33706.1"/>
    <property type="molecule type" value="Genomic_DNA"/>
</dbReference>
<evidence type="ECO:0000256" key="5">
    <source>
        <dbReference type="RuleBase" id="RU000382"/>
    </source>
</evidence>
<evidence type="ECO:0000256" key="1">
    <source>
        <dbReference type="ARBA" id="ARBA00001933"/>
    </source>
</evidence>
<dbReference type="Pfam" id="PF00282">
    <property type="entry name" value="Pyridoxal_deC"/>
    <property type="match status" value="1"/>
</dbReference>
<name>A0A433QVC2_9FUNG</name>
<dbReference type="InterPro" id="IPR015421">
    <property type="entry name" value="PyrdxlP-dep_Trfase_major"/>
</dbReference>
<evidence type="ECO:0000313" key="6">
    <source>
        <dbReference type="EMBL" id="RUS33706.1"/>
    </source>
</evidence>
<organism evidence="6 7">
    <name type="scientific">Jimgerdemannia flammicorona</name>
    <dbReference type="NCBI Taxonomy" id="994334"/>
    <lineage>
        <taxon>Eukaryota</taxon>
        <taxon>Fungi</taxon>
        <taxon>Fungi incertae sedis</taxon>
        <taxon>Mucoromycota</taxon>
        <taxon>Mucoromycotina</taxon>
        <taxon>Endogonomycetes</taxon>
        <taxon>Endogonales</taxon>
        <taxon>Endogonaceae</taxon>
        <taxon>Jimgerdemannia</taxon>
    </lineage>
</organism>
<dbReference type="PANTHER" id="PTHR42735:SF4">
    <property type="entry name" value="PYRIDOXAL PHOSPHATE-DEPENDENT DECARBOXYLASE FAMILY PROTEIN"/>
    <property type="match status" value="1"/>
</dbReference>
<comment type="cofactor">
    <cofactor evidence="1 4 5">
        <name>pyridoxal 5'-phosphate</name>
        <dbReference type="ChEBI" id="CHEBI:597326"/>
    </cofactor>
</comment>
<dbReference type="InterPro" id="IPR015424">
    <property type="entry name" value="PyrdxlP-dep_Trfase"/>
</dbReference>
<evidence type="ECO:0000256" key="2">
    <source>
        <dbReference type="ARBA" id="ARBA00022898"/>
    </source>
</evidence>
<dbReference type="InterPro" id="IPR002129">
    <property type="entry name" value="PyrdxlP-dep_de-COase"/>
</dbReference>